<dbReference type="AlphaFoldDB" id="M1A0M9"/>
<accession>M1A0M9</accession>
<dbReference type="Gramene" id="PGSC0003DMT400012066">
    <property type="protein sequence ID" value="PGSC0003DMT400012066"/>
    <property type="gene ID" value="PGSC0003DMG400004731"/>
</dbReference>
<organism evidence="1 2">
    <name type="scientific">Solanum tuberosum</name>
    <name type="common">Potato</name>
    <dbReference type="NCBI Taxonomy" id="4113"/>
    <lineage>
        <taxon>Eukaryota</taxon>
        <taxon>Viridiplantae</taxon>
        <taxon>Streptophyta</taxon>
        <taxon>Embryophyta</taxon>
        <taxon>Tracheophyta</taxon>
        <taxon>Spermatophyta</taxon>
        <taxon>Magnoliopsida</taxon>
        <taxon>eudicotyledons</taxon>
        <taxon>Gunneridae</taxon>
        <taxon>Pentapetalae</taxon>
        <taxon>asterids</taxon>
        <taxon>lamiids</taxon>
        <taxon>Solanales</taxon>
        <taxon>Solanaceae</taxon>
        <taxon>Solanoideae</taxon>
        <taxon>Solaneae</taxon>
        <taxon>Solanum</taxon>
    </lineage>
</organism>
<evidence type="ECO:0000313" key="2">
    <source>
        <dbReference type="Proteomes" id="UP000011115"/>
    </source>
</evidence>
<name>M1A0M9_SOLTU</name>
<dbReference type="InParanoid" id="M1A0M9"/>
<dbReference type="HOGENOM" id="CLU_3110179_0_0_1"/>
<reference evidence="2" key="1">
    <citation type="journal article" date="2011" name="Nature">
        <title>Genome sequence and analysis of the tuber crop potato.</title>
        <authorList>
            <consortium name="The Potato Genome Sequencing Consortium"/>
        </authorList>
    </citation>
    <scope>NUCLEOTIDE SEQUENCE [LARGE SCALE GENOMIC DNA]</scope>
    <source>
        <strain evidence="2">cv. DM1-3 516 R44</strain>
    </source>
</reference>
<keyword evidence="2" id="KW-1185">Reference proteome</keyword>
<protein>
    <submittedName>
        <fullName evidence="1">Uncharacterized protein</fullName>
    </submittedName>
</protein>
<evidence type="ECO:0000313" key="1">
    <source>
        <dbReference type="EnsemblPlants" id="PGSC0003DMT400012066"/>
    </source>
</evidence>
<reference evidence="1" key="2">
    <citation type="submission" date="2015-06" db="UniProtKB">
        <authorList>
            <consortium name="EnsemblPlants"/>
        </authorList>
    </citation>
    <scope>IDENTIFICATION</scope>
    <source>
        <strain evidence="1">DM1-3 516 R44</strain>
    </source>
</reference>
<dbReference type="EnsemblPlants" id="PGSC0003DMT400012066">
    <property type="protein sequence ID" value="PGSC0003DMT400012066"/>
    <property type="gene ID" value="PGSC0003DMG400004731"/>
</dbReference>
<proteinExistence type="predicted"/>
<dbReference type="PaxDb" id="4113-PGSC0003DMT400012066"/>
<dbReference type="Proteomes" id="UP000011115">
    <property type="component" value="Unassembled WGS sequence"/>
</dbReference>
<sequence>MKKNPNPRSLILLKSPNPIWEMKPFSNQESHFSNMQKYQENKKRTLLEMGK</sequence>